<feature type="active site" evidence="12">
    <location>
        <position position="354"/>
    </location>
</feature>
<comment type="pathway">
    <text evidence="2 13">Glycan metabolism; pectin degradation; 2-dehydro-3-deoxy-D-gluconate from pectin: step 1/5.</text>
</comment>
<evidence type="ECO:0000256" key="11">
    <source>
        <dbReference type="ARBA" id="ARBA00047928"/>
    </source>
</evidence>
<dbReference type="UniPathway" id="UPA00545">
    <property type="reaction ID" value="UER00823"/>
</dbReference>
<dbReference type="FunFam" id="2.160.20.10:FF:000029">
    <property type="entry name" value="Pectinesterase 4"/>
    <property type="match status" value="1"/>
</dbReference>
<keyword evidence="13" id="KW-0732">Signal</keyword>
<keyword evidence="9 13" id="KW-0063">Aspartyl esterase</keyword>
<reference evidence="16" key="2">
    <citation type="submission" date="2022-03" db="EMBL/GenBank/DDBJ databases">
        <title>Draft title - Genomic analysis of global carrot germplasm unveils the trajectory of domestication and the origin of high carotenoid orange carrot.</title>
        <authorList>
            <person name="Iorizzo M."/>
            <person name="Ellison S."/>
            <person name="Senalik D."/>
            <person name="Macko-Podgorni A."/>
            <person name="Grzebelus D."/>
            <person name="Bostan H."/>
            <person name="Rolling W."/>
            <person name="Curaba J."/>
            <person name="Simon P."/>
        </authorList>
    </citation>
    <scope>NUCLEOTIDE SEQUENCE</scope>
    <source>
        <tissue evidence="16">Leaf</tissue>
    </source>
</reference>
<dbReference type="InterPro" id="IPR006501">
    <property type="entry name" value="Pectinesterase_inhib_dom"/>
</dbReference>
<evidence type="ECO:0000256" key="6">
    <source>
        <dbReference type="ARBA" id="ARBA00022512"/>
    </source>
</evidence>
<keyword evidence="10" id="KW-0961">Cell wall biogenesis/degradation</keyword>
<gene>
    <name evidence="15" type="ORF">DCAR_001693</name>
    <name evidence="16" type="ORF">DCAR_0101656</name>
</gene>
<dbReference type="SUPFAM" id="SSF101148">
    <property type="entry name" value="Plant invertase/pectin methylesterase inhibitor"/>
    <property type="match status" value="1"/>
</dbReference>
<dbReference type="Gramene" id="KZN09037">
    <property type="protein sequence ID" value="KZN09037"/>
    <property type="gene ID" value="DCAR_001693"/>
</dbReference>
<dbReference type="Pfam" id="PF04043">
    <property type="entry name" value="PMEI"/>
    <property type="match status" value="1"/>
</dbReference>
<organism evidence="15">
    <name type="scientific">Daucus carota subsp. sativus</name>
    <name type="common">Carrot</name>
    <dbReference type="NCBI Taxonomy" id="79200"/>
    <lineage>
        <taxon>Eukaryota</taxon>
        <taxon>Viridiplantae</taxon>
        <taxon>Streptophyta</taxon>
        <taxon>Embryophyta</taxon>
        <taxon>Tracheophyta</taxon>
        <taxon>Spermatophyta</taxon>
        <taxon>Magnoliopsida</taxon>
        <taxon>eudicotyledons</taxon>
        <taxon>Gunneridae</taxon>
        <taxon>Pentapetalae</taxon>
        <taxon>asterids</taxon>
        <taxon>campanulids</taxon>
        <taxon>Apiales</taxon>
        <taxon>Apiaceae</taxon>
        <taxon>Apioideae</taxon>
        <taxon>Scandiceae</taxon>
        <taxon>Daucinae</taxon>
        <taxon>Daucus</taxon>
        <taxon>Daucus sect. Daucus</taxon>
    </lineage>
</organism>
<comment type="similarity">
    <text evidence="4">In the C-terminal section; belongs to the pectinesterase family.</text>
</comment>
<evidence type="ECO:0000313" key="16">
    <source>
        <dbReference type="EMBL" id="WOG82491.1"/>
    </source>
</evidence>
<evidence type="ECO:0000256" key="10">
    <source>
        <dbReference type="ARBA" id="ARBA00023316"/>
    </source>
</evidence>
<keyword evidence="8 13" id="KW-0378">Hydrolase</keyword>
<dbReference type="GO" id="GO:0042545">
    <property type="term" value="P:cell wall modification"/>
    <property type="evidence" value="ECO:0007669"/>
    <property type="project" value="UniProtKB-UniRule"/>
</dbReference>
<comment type="catalytic activity">
    <reaction evidence="11 13">
        <text>[(1-&gt;4)-alpha-D-galacturonosyl methyl ester](n) + n H2O = [(1-&gt;4)-alpha-D-galacturonosyl](n) + n methanol + n H(+)</text>
        <dbReference type="Rhea" id="RHEA:22380"/>
        <dbReference type="Rhea" id="RHEA-COMP:14570"/>
        <dbReference type="Rhea" id="RHEA-COMP:14573"/>
        <dbReference type="ChEBI" id="CHEBI:15377"/>
        <dbReference type="ChEBI" id="CHEBI:15378"/>
        <dbReference type="ChEBI" id="CHEBI:17790"/>
        <dbReference type="ChEBI" id="CHEBI:140522"/>
        <dbReference type="ChEBI" id="CHEBI:140523"/>
        <dbReference type="EC" id="3.1.1.11"/>
    </reaction>
</comment>
<evidence type="ECO:0000256" key="4">
    <source>
        <dbReference type="ARBA" id="ARBA00007786"/>
    </source>
</evidence>
<dbReference type="InterPro" id="IPR011050">
    <property type="entry name" value="Pectin_lyase_fold/virulence"/>
</dbReference>
<dbReference type="InterPro" id="IPR012334">
    <property type="entry name" value="Pectin_lyas_fold"/>
</dbReference>
<evidence type="ECO:0000256" key="3">
    <source>
        <dbReference type="ARBA" id="ARBA00006027"/>
    </source>
</evidence>
<dbReference type="Pfam" id="PF01095">
    <property type="entry name" value="Pectinesterase"/>
    <property type="match status" value="1"/>
</dbReference>
<evidence type="ECO:0000256" key="1">
    <source>
        <dbReference type="ARBA" id="ARBA00004191"/>
    </source>
</evidence>
<dbReference type="Proteomes" id="UP000077755">
    <property type="component" value="Chromosome 1"/>
</dbReference>
<evidence type="ECO:0000256" key="7">
    <source>
        <dbReference type="ARBA" id="ARBA00022525"/>
    </source>
</evidence>
<dbReference type="AlphaFoldDB" id="A0A161YHW0"/>
<feature type="signal peptide" evidence="13">
    <location>
        <begin position="1"/>
        <end position="24"/>
    </location>
</feature>
<keyword evidence="17" id="KW-1185">Reference proteome</keyword>
<feature type="chain" id="PRO_5007747737" description="Pectinesterase" evidence="13">
    <location>
        <begin position="25"/>
        <end position="513"/>
    </location>
</feature>
<sequence>MKIQIRFSFAFLATIFILLPYAQSSLGTTGDINWWCNQTPNPKPCTYHMSRIPQSASTPISRKQFLTMAAQTALDGVISELAYIKSLEPRVLNNAERSAWSHCLLSYNLTANFLRNILDVKTKSKASDVQVRLSGASTNIFSCRDGFADVNETTNIYPLVISNNVTELITNCLAVNKVLFEEEKRFRPKEFRKSFPANNSVFDEPDCVVAQDGSGNFTTVTEALEASTDREDVSQRYVIQVRQGTYEEYPVVRAEMKNIVLVGEGMDNTIITGSKSLPPLADCSTFQVYGDGFIAKDITFENTAGMDAGQAVAVLSQADQAVFYLCGFRGNQDTLYAETQRQFFRECEIYGTVDFIFGNANAVFQQSTIYPSNTDRGLVVTAQGRSGLNESTGTVIQNCRIVAAPDFTPEGSPAYLGRPWKDYSTVVIMQSFLDSVVNPAGWMEWEGADPGRDSTVFYAEFDNSGPGSDTDERVQWPGYHNITDPDELEQYSIDNFIDGSSWLPDTGVPFDLF</sequence>
<reference evidence="15" key="1">
    <citation type="journal article" date="2016" name="Nat. Genet.">
        <title>A high-quality carrot genome assembly provides new insights into carotenoid accumulation and asterid genome evolution.</title>
        <authorList>
            <person name="Iorizzo M."/>
            <person name="Ellison S."/>
            <person name="Senalik D."/>
            <person name="Zeng P."/>
            <person name="Satapoomin P."/>
            <person name="Huang J."/>
            <person name="Bowman M."/>
            <person name="Iovene M."/>
            <person name="Sanseverino W."/>
            <person name="Cavagnaro P."/>
            <person name="Yildiz M."/>
            <person name="Macko-Podgorni A."/>
            <person name="Moranska E."/>
            <person name="Grzebelus E."/>
            <person name="Grzebelus D."/>
            <person name="Ashrafi H."/>
            <person name="Zheng Z."/>
            <person name="Cheng S."/>
            <person name="Spooner D."/>
            <person name="Van Deynze A."/>
            <person name="Simon P."/>
        </authorList>
    </citation>
    <scope>NUCLEOTIDE SEQUENCE [LARGE SCALE GENOMIC DNA]</scope>
    <source>
        <tissue evidence="15">Leaf</tissue>
    </source>
</reference>
<evidence type="ECO:0000313" key="17">
    <source>
        <dbReference type="Proteomes" id="UP000077755"/>
    </source>
</evidence>
<dbReference type="PANTHER" id="PTHR31707">
    <property type="entry name" value="PECTINESTERASE"/>
    <property type="match status" value="1"/>
</dbReference>
<proteinExistence type="inferred from homology"/>
<feature type="domain" description="Pectinesterase inhibitor" evidence="14">
    <location>
        <begin position="27"/>
        <end position="175"/>
    </location>
</feature>
<evidence type="ECO:0000313" key="15">
    <source>
        <dbReference type="EMBL" id="KZN09037.1"/>
    </source>
</evidence>
<protein>
    <recommendedName>
        <fullName evidence="5 13">Pectinesterase</fullName>
        <ecNumber evidence="5 13">3.1.1.11</ecNumber>
    </recommendedName>
</protein>
<dbReference type="InterPro" id="IPR035513">
    <property type="entry name" value="Invertase/methylesterase_inhib"/>
</dbReference>
<dbReference type="CDD" id="cd15798">
    <property type="entry name" value="PMEI-like_3"/>
    <property type="match status" value="1"/>
</dbReference>
<comment type="subcellular location">
    <subcellularLocation>
        <location evidence="1">Secreted</location>
        <location evidence="1">Cell wall</location>
    </subcellularLocation>
</comment>
<name>A0A161YHW0_DAUCS</name>
<dbReference type="SMART" id="SM00856">
    <property type="entry name" value="PMEI"/>
    <property type="match status" value="1"/>
</dbReference>
<dbReference type="EC" id="3.1.1.11" evidence="5 13"/>
<keyword evidence="6" id="KW-0134">Cell wall</keyword>
<dbReference type="InterPro" id="IPR033131">
    <property type="entry name" value="Pectinesterase_Asp_AS"/>
</dbReference>
<dbReference type="GO" id="GO:0004857">
    <property type="term" value="F:enzyme inhibitor activity"/>
    <property type="evidence" value="ECO:0007669"/>
    <property type="project" value="InterPro"/>
</dbReference>
<dbReference type="EMBL" id="LNRQ01000001">
    <property type="protein sequence ID" value="KZN09037.1"/>
    <property type="molecule type" value="Genomic_DNA"/>
</dbReference>
<dbReference type="EMBL" id="CP093343">
    <property type="protein sequence ID" value="WOG82491.1"/>
    <property type="molecule type" value="Genomic_DNA"/>
</dbReference>
<dbReference type="PROSITE" id="PS00503">
    <property type="entry name" value="PECTINESTERASE_2"/>
    <property type="match status" value="1"/>
</dbReference>
<dbReference type="GO" id="GO:0045490">
    <property type="term" value="P:pectin catabolic process"/>
    <property type="evidence" value="ECO:0007669"/>
    <property type="project" value="UniProtKB-UniRule"/>
</dbReference>
<dbReference type="Gene3D" id="2.160.20.10">
    <property type="entry name" value="Single-stranded right-handed beta-helix, Pectin lyase-like"/>
    <property type="match status" value="1"/>
</dbReference>
<evidence type="ECO:0000256" key="9">
    <source>
        <dbReference type="ARBA" id="ARBA00023085"/>
    </source>
</evidence>
<evidence type="ECO:0000256" key="5">
    <source>
        <dbReference type="ARBA" id="ARBA00013229"/>
    </source>
</evidence>
<evidence type="ECO:0000256" key="12">
    <source>
        <dbReference type="PROSITE-ProRule" id="PRU10040"/>
    </source>
</evidence>
<evidence type="ECO:0000256" key="8">
    <source>
        <dbReference type="ARBA" id="ARBA00022801"/>
    </source>
</evidence>
<comment type="similarity">
    <text evidence="3">In the N-terminal section; belongs to the PMEI family.</text>
</comment>
<evidence type="ECO:0000259" key="14">
    <source>
        <dbReference type="SMART" id="SM00856"/>
    </source>
</evidence>
<accession>A0A161YHW0</accession>
<keyword evidence="7" id="KW-0964">Secreted</keyword>
<dbReference type="NCBIfam" id="TIGR01614">
    <property type="entry name" value="PME_inhib"/>
    <property type="match status" value="1"/>
</dbReference>
<dbReference type="SUPFAM" id="SSF51126">
    <property type="entry name" value="Pectin lyase-like"/>
    <property type="match status" value="1"/>
</dbReference>
<evidence type="ECO:0000256" key="13">
    <source>
        <dbReference type="RuleBase" id="RU000589"/>
    </source>
</evidence>
<dbReference type="GO" id="GO:0030599">
    <property type="term" value="F:pectinesterase activity"/>
    <property type="evidence" value="ECO:0007669"/>
    <property type="project" value="UniProtKB-UniRule"/>
</dbReference>
<evidence type="ECO:0000256" key="2">
    <source>
        <dbReference type="ARBA" id="ARBA00005184"/>
    </source>
</evidence>
<dbReference type="Gene3D" id="1.20.140.40">
    <property type="entry name" value="Invertase/pectin methylesterase inhibitor family protein"/>
    <property type="match status" value="1"/>
</dbReference>
<dbReference type="InterPro" id="IPR000070">
    <property type="entry name" value="Pectinesterase_cat"/>
</dbReference>